<evidence type="ECO:0000313" key="2">
    <source>
        <dbReference type="Proteomes" id="UP000054018"/>
    </source>
</evidence>
<gene>
    <name evidence="1" type="ORF">PISMIDRAFT_681197</name>
</gene>
<proteinExistence type="predicted"/>
<keyword evidence="2" id="KW-1185">Reference proteome</keyword>
<name>A0A0C9YA17_9AGAM</name>
<dbReference type="EMBL" id="KN833751">
    <property type="protein sequence ID" value="KIK21510.1"/>
    <property type="molecule type" value="Genomic_DNA"/>
</dbReference>
<reference evidence="2" key="2">
    <citation type="submission" date="2015-01" db="EMBL/GenBank/DDBJ databases">
        <title>Evolutionary Origins and Diversification of the Mycorrhizal Mutualists.</title>
        <authorList>
            <consortium name="DOE Joint Genome Institute"/>
            <consortium name="Mycorrhizal Genomics Consortium"/>
            <person name="Kohler A."/>
            <person name="Kuo A."/>
            <person name="Nagy L.G."/>
            <person name="Floudas D."/>
            <person name="Copeland A."/>
            <person name="Barry K.W."/>
            <person name="Cichocki N."/>
            <person name="Veneault-Fourrey C."/>
            <person name="LaButti K."/>
            <person name="Lindquist E.A."/>
            <person name="Lipzen A."/>
            <person name="Lundell T."/>
            <person name="Morin E."/>
            <person name="Murat C."/>
            <person name="Riley R."/>
            <person name="Ohm R."/>
            <person name="Sun H."/>
            <person name="Tunlid A."/>
            <person name="Henrissat B."/>
            <person name="Grigoriev I.V."/>
            <person name="Hibbett D.S."/>
            <person name="Martin F."/>
        </authorList>
    </citation>
    <scope>NUCLEOTIDE SEQUENCE [LARGE SCALE GENOMIC DNA]</scope>
    <source>
        <strain evidence="2">441</strain>
    </source>
</reference>
<organism evidence="1 2">
    <name type="scientific">Pisolithus microcarpus 441</name>
    <dbReference type="NCBI Taxonomy" id="765257"/>
    <lineage>
        <taxon>Eukaryota</taxon>
        <taxon>Fungi</taxon>
        <taxon>Dikarya</taxon>
        <taxon>Basidiomycota</taxon>
        <taxon>Agaricomycotina</taxon>
        <taxon>Agaricomycetes</taxon>
        <taxon>Agaricomycetidae</taxon>
        <taxon>Boletales</taxon>
        <taxon>Sclerodermatineae</taxon>
        <taxon>Pisolithaceae</taxon>
        <taxon>Pisolithus</taxon>
    </lineage>
</organism>
<protein>
    <submittedName>
        <fullName evidence="1">Uncharacterized protein</fullName>
    </submittedName>
</protein>
<dbReference type="HOGENOM" id="CLU_2347541_0_0_1"/>
<dbReference type="Proteomes" id="UP000054018">
    <property type="component" value="Unassembled WGS sequence"/>
</dbReference>
<reference evidence="1 2" key="1">
    <citation type="submission" date="2014-04" db="EMBL/GenBank/DDBJ databases">
        <authorList>
            <consortium name="DOE Joint Genome Institute"/>
            <person name="Kuo A."/>
            <person name="Kohler A."/>
            <person name="Costa M.D."/>
            <person name="Nagy L.G."/>
            <person name="Floudas D."/>
            <person name="Copeland A."/>
            <person name="Barry K.W."/>
            <person name="Cichocki N."/>
            <person name="Veneault-Fourrey C."/>
            <person name="LaButti K."/>
            <person name="Lindquist E.A."/>
            <person name="Lipzen A."/>
            <person name="Lundell T."/>
            <person name="Morin E."/>
            <person name="Murat C."/>
            <person name="Sun H."/>
            <person name="Tunlid A."/>
            <person name="Henrissat B."/>
            <person name="Grigoriev I.V."/>
            <person name="Hibbett D.S."/>
            <person name="Martin F."/>
            <person name="Nordberg H.P."/>
            <person name="Cantor M.N."/>
            <person name="Hua S.X."/>
        </authorList>
    </citation>
    <scope>NUCLEOTIDE SEQUENCE [LARGE SCALE GENOMIC DNA]</scope>
    <source>
        <strain evidence="1 2">441</strain>
    </source>
</reference>
<accession>A0A0C9YA17</accession>
<dbReference type="AlphaFoldDB" id="A0A0C9YA17"/>
<evidence type="ECO:0000313" key="1">
    <source>
        <dbReference type="EMBL" id="KIK21510.1"/>
    </source>
</evidence>
<sequence>MLHNVRYTVSQVLYDALHAKIERRQVTSWSVEEDDTHFKWRRSINSTGDFLACERLFRDRARSFCFRCPDFDQNSSWAVGVQHYVEVTVHTYGLQLM</sequence>